<comment type="catalytic activity">
    <reaction evidence="10">
        <text>Release of an N-terminal amino acid, preferentially alanine, from a wide range of peptides, amides and arylamides.</text>
        <dbReference type="EC" id="3.4.11.14"/>
    </reaction>
</comment>
<comment type="cofactor">
    <cofactor evidence="15">
        <name>Zn(2+)</name>
        <dbReference type="ChEBI" id="CHEBI:29105"/>
    </cofactor>
    <text evidence="15">Binds 1 zinc ion per subunit.</text>
</comment>
<dbReference type="GO" id="GO:0016285">
    <property type="term" value="F:alanyl aminopeptidase activity"/>
    <property type="evidence" value="ECO:0007669"/>
    <property type="project" value="UniProtKB-EC"/>
</dbReference>
<sequence length="446" mass="50948">MENWGLVTYREVALLVEPAKSSTRQKSHVALVVAHELAHLWFGNLVTMKWWTDLWLKEGFASFMEYMFVGYNYPEFRIWLRFVNDELASGFNLDALKSSHPIEVEIDNPNELDEIYDSITYAKSNSVNRMLCNYLGEETFQKGLQIYLKKFQYSNAVTADLWDALGEASGQDIKTLMSTWTKQIGFPLVTVSQKIDGNKRILKLSQARFIADGSADENNTLWQARIPLPLSLQDIKTLMSTWTKQIGFPLVTVSQKIDGNKRILKLSQARFIADGSADENNTLWQVPITISTSAEPDKVRERMLLKDREQEVIIDGVEPNHWIKLNVGTTGFYRVMYADDMLHKLLASFKFKKIPVLDRFGIANDMFALVKSGQVSAKKFLSVLESSSKEDDYIVWDTLDAGISSLSNILSHYDPFVRAKFNRFVVKILAPLAFRLGWEAKPNEDL</sequence>
<evidence type="ECO:0000259" key="17">
    <source>
        <dbReference type="Pfam" id="PF01433"/>
    </source>
</evidence>
<dbReference type="EC" id="3.4.11.14" evidence="11"/>
<keyword evidence="20" id="KW-1185">Reference proteome</keyword>
<dbReference type="GO" id="GO:0043171">
    <property type="term" value="P:peptide catabolic process"/>
    <property type="evidence" value="ECO:0007669"/>
    <property type="project" value="TreeGrafter"/>
</dbReference>
<feature type="binding site" evidence="15">
    <location>
        <position position="58"/>
    </location>
    <ligand>
        <name>Zn(2+)</name>
        <dbReference type="ChEBI" id="CHEBI:29105"/>
        <note>catalytic</note>
    </ligand>
</feature>
<feature type="binding site" evidence="15">
    <location>
        <position position="35"/>
    </location>
    <ligand>
        <name>Zn(2+)</name>
        <dbReference type="ChEBI" id="CHEBI:29105"/>
        <note>catalytic</note>
    </ligand>
</feature>
<evidence type="ECO:0000256" key="15">
    <source>
        <dbReference type="PIRSR" id="PIRSR634016-3"/>
    </source>
</evidence>
<evidence type="ECO:0000256" key="10">
    <source>
        <dbReference type="ARBA" id="ARBA00052895"/>
    </source>
</evidence>
<feature type="binding site" evidence="15">
    <location>
        <position position="39"/>
    </location>
    <ligand>
        <name>Zn(2+)</name>
        <dbReference type="ChEBI" id="CHEBI:29105"/>
        <note>catalytic</note>
    </ligand>
</feature>
<dbReference type="GO" id="GO:0005737">
    <property type="term" value="C:cytoplasm"/>
    <property type="evidence" value="ECO:0007669"/>
    <property type="project" value="UniProtKB-SubCell"/>
</dbReference>
<evidence type="ECO:0000256" key="12">
    <source>
        <dbReference type="ARBA" id="ARBA00074113"/>
    </source>
</evidence>
<dbReference type="CDD" id="cd09601">
    <property type="entry name" value="M1_APN-Q_like"/>
    <property type="match status" value="1"/>
</dbReference>
<evidence type="ECO:0000256" key="11">
    <source>
        <dbReference type="ARBA" id="ARBA00066316"/>
    </source>
</evidence>
<dbReference type="GO" id="GO:0016020">
    <property type="term" value="C:membrane"/>
    <property type="evidence" value="ECO:0007669"/>
    <property type="project" value="TreeGrafter"/>
</dbReference>
<evidence type="ECO:0000256" key="9">
    <source>
        <dbReference type="ARBA" id="ARBA00023049"/>
    </source>
</evidence>
<evidence type="ECO:0000256" key="13">
    <source>
        <dbReference type="ARBA" id="ARBA00081993"/>
    </source>
</evidence>
<dbReference type="InterPro" id="IPR014782">
    <property type="entry name" value="Peptidase_M1_dom"/>
</dbReference>
<dbReference type="Gene3D" id="2.60.40.1910">
    <property type="match status" value="1"/>
</dbReference>
<keyword evidence="3" id="KW-0031">Aminopeptidase</keyword>
<dbReference type="GO" id="GO:0070006">
    <property type="term" value="F:metalloaminopeptidase activity"/>
    <property type="evidence" value="ECO:0007669"/>
    <property type="project" value="TreeGrafter"/>
</dbReference>
<name>A0A183DY17_9BILA</name>
<proteinExistence type="inferred from homology"/>
<dbReference type="InterPro" id="IPR024571">
    <property type="entry name" value="ERAP1-like_C_dom"/>
</dbReference>
<evidence type="ECO:0000313" key="19">
    <source>
        <dbReference type="EMBL" id="VDN22636.1"/>
    </source>
</evidence>
<feature type="domain" description="Peptidase M1 membrane alanine aminopeptidase" evidence="17">
    <location>
        <begin position="1"/>
        <end position="180"/>
    </location>
</feature>
<dbReference type="OrthoDB" id="275509at2759"/>
<accession>A0A183DY17</accession>
<dbReference type="EMBL" id="UYRT01080380">
    <property type="protein sequence ID" value="VDN22636.1"/>
    <property type="molecule type" value="Genomic_DNA"/>
</dbReference>
<evidence type="ECO:0000256" key="16">
    <source>
        <dbReference type="PIRSR" id="PIRSR634016-4"/>
    </source>
</evidence>
<dbReference type="InterPro" id="IPR034016">
    <property type="entry name" value="M1_APN-typ"/>
</dbReference>
<dbReference type="PANTHER" id="PTHR11533:SF174">
    <property type="entry name" value="PUROMYCIN-SENSITIVE AMINOPEPTIDASE-RELATED"/>
    <property type="match status" value="1"/>
</dbReference>
<feature type="active site" description="Proton acceptor" evidence="14">
    <location>
        <position position="36"/>
    </location>
</feature>
<dbReference type="FunFam" id="1.10.390.10:FF:000006">
    <property type="entry name" value="Puromycin-sensitive aminopeptidase"/>
    <property type="match status" value="1"/>
</dbReference>
<dbReference type="Pfam" id="PF01433">
    <property type="entry name" value="Peptidase_M1"/>
    <property type="match status" value="1"/>
</dbReference>
<evidence type="ECO:0000256" key="7">
    <source>
        <dbReference type="ARBA" id="ARBA00022801"/>
    </source>
</evidence>
<keyword evidence="8 15" id="KW-0862">Zinc</keyword>
<keyword evidence="4" id="KW-0963">Cytoplasm</keyword>
<feature type="domain" description="ERAP1-like C-terminal" evidence="18">
    <location>
        <begin position="322"/>
        <end position="445"/>
    </location>
</feature>
<comment type="similarity">
    <text evidence="2">Belongs to the peptidase M1 family.</text>
</comment>
<feature type="site" description="Transition state stabilizer" evidence="16">
    <location>
        <position position="121"/>
    </location>
</feature>
<evidence type="ECO:0000256" key="2">
    <source>
        <dbReference type="ARBA" id="ARBA00010136"/>
    </source>
</evidence>
<evidence type="ECO:0000256" key="1">
    <source>
        <dbReference type="ARBA" id="ARBA00004496"/>
    </source>
</evidence>
<keyword evidence="5" id="KW-0645">Protease</keyword>
<comment type="subcellular location">
    <subcellularLocation>
        <location evidence="1">Cytoplasm</location>
    </subcellularLocation>
</comment>
<evidence type="ECO:0000259" key="18">
    <source>
        <dbReference type="Pfam" id="PF11838"/>
    </source>
</evidence>
<reference evidence="21" key="1">
    <citation type="submission" date="2016-06" db="UniProtKB">
        <authorList>
            <consortium name="WormBaseParasite"/>
        </authorList>
    </citation>
    <scope>IDENTIFICATION</scope>
</reference>
<dbReference type="Proteomes" id="UP000271098">
    <property type="component" value="Unassembled WGS sequence"/>
</dbReference>
<evidence type="ECO:0000256" key="14">
    <source>
        <dbReference type="PIRSR" id="PIRSR634016-1"/>
    </source>
</evidence>
<evidence type="ECO:0000256" key="5">
    <source>
        <dbReference type="ARBA" id="ARBA00022670"/>
    </source>
</evidence>
<evidence type="ECO:0000313" key="21">
    <source>
        <dbReference type="WBParaSite" id="GPUH_0001362301-mRNA-1"/>
    </source>
</evidence>
<evidence type="ECO:0000256" key="6">
    <source>
        <dbReference type="ARBA" id="ARBA00022723"/>
    </source>
</evidence>
<dbReference type="InterPro" id="IPR027268">
    <property type="entry name" value="Peptidase_M4/M1_CTD_sf"/>
</dbReference>
<dbReference type="GO" id="GO:0006508">
    <property type="term" value="P:proteolysis"/>
    <property type="evidence" value="ECO:0007669"/>
    <property type="project" value="UniProtKB-KW"/>
</dbReference>
<dbReference type="SUPFAM" id="SSF55486">
    <property type="entry name" value="Metalloproteases ('zincins'), catalytic domain"/>
    <property type="match status" value="1"/>
</dbReference>
<evidence type="ECO:0000256" key="3">
    <source>
        <dbReference type="ARBA" id="ARBA00022438"/>
    </source>
</evidence>
<dbReference type="InterPro" id="IPR050344">
    <property type="entry name" value="Peptidase_M1_aminopeptidases"/>
</dbReference>
<dbReference type="Gene3D" id="1.10.3480.20">
    <property type="match status" value="1"/>
</dbReference>
<dbReference type="GO" id="GO:0042277">
    <property type="term" value="F:peptide binding"/>
    <property type="evidence" value="ECO:0007669"/>
    <property type="project" value="TreeGrafter"/>
</dbReference>
<protein>
    <recommendedName>
        <fullName evidence="12">Puromycin-sensitive aminopeptidase</fullName>
        <ecNumber evidence="11">3.4.11.14</ecNumber>
    </recommendedName>
    <alternativeName>
        <fullName evidence="13">Cytosol alanyl aminopeptidase</fullName>
    </alternativeName>
</protein>
<dbReference type="AlphaFoldDB" id="A0A183DY17"/>
<dbReference type="InterPro" id="IPR001930">
    <property type="entry name" value="Peptidase_M1"/>
</dbReference>
<dbReference type="PANTHER" id="PTHR11533">
    <property type="entry name" value="PROTEASE M1 ZINC METALLOPROTEASE"/>
    <property type="match status" value="1"/>
</dbReference>
<keyword evidence="6 15" id="KW-0479">Metal-binding</keyword>
<dbReference type="FunFam" id="2.60.40.1910:FF:000002">
    <property type="entry name" value="Aminopeptidase"/>
    <property type="match status" value="1"/>
</dbReference>
<dbReference type="Gene3D" id="1.10.390.10">
    <property type="entry name" value="Neutral Protease Domain 2"/>
    <property type="match status" value="1"/>
</dbReference>
<evidence type="ECO:0000313" key="20">
    <source>
        <dbReference type="Proteomes" id="UP000271098"/>
    </source>
</evidence>
<dbReference type="PRINTS" id="PR00756">
    <property type="entry name" value="ALADIPTASE"/>
</dbReference>
<organism evidence="21">
    <name type="scientific">Gongylonema pulchrum</name>
    <dbReference type="NCBI Taxonomy" id="637853"/>
    <lineage>
        <taxon>Eukaryota</taxon>
        <taxon>Metazoa</taxon>
        <taxon>Ecdysozoa</taxon>
        <taxon>Nematoda</taxon>
        <taxon>Chromadorea</taxon>
        <taxon>Rhabditida</taxon>
        <taxon>Spirurina</taxon>
        <taxon>Spiruromorpha</taxon>
        <taxon>Spiruroidea</taxon>
        <taxon>Gongylonematidae</taxon>
        <taxon>Gongylonema</taxon>
    </lineage>
</organism>
<evidence type="ECO:0000256" key="4">
    <source>
        <dbReference type="ARBA" id="ARBA00022490"/>
    </source>
</evidence>
<keyword evidence="9" id="KW-0482">Metalloprotease</keyword>
<dbReference type="WBParaSite" id="GPUH_0001362301-mRNA-1">
    <property type="protein sequence ID" value="GPUH_0001362301-mRNA-1"/>
    <property type="gene ID" value="GPUH_0001362301"/>
</dbReference>
<evidence type="ECO:0000256" key="8">
    <source>
        <dbReference type="ARBA" id="ARBA00022833"/>
    </source>
</evidence>
<dbReference type="GO" id="GO:0008270">
    <property type="term" value="F:zinc ion binding"/>
    <property type="evidence" value="ECO:0007669"/>
    <property type="project" value="InterPro"/>
</dbReference>
<gene>
    <name evidence="19" type="ORF">GPUH_LOCUS13608</name>
</gene>
<keyword evidence="7" id="KW-0378">Hydrolase</keyword>
<dbReference type="GO" id="GO:0005615">
    <property type="term" value="C:extracellular space"/>
    <property type="evidence" value="ECO:0007669"/>
    <property type="project" value="TreeGrafter"/>
</dbReference>
<dbReference type="Pfam" id="PF11838">
    <property type="entry name" value="ERAP1_C"/>
    <property type="match status" value="1"/>
</dbReference>
<reference evidence="19 20" key="2">
    <citation type="submission" date="2018-11" db="EMBL/GenBank/DDBJ databases">
        <authorList>
            <consortium name="Pathogen Informatics"/>
        </authorList>
    </citation>
    <scope>NUCLEOTIDE SEQUENCE [LARGE SCALE GENOMIC DNA]</scope>
</reference>